<evidence type="ECO:0000256" key="2">
    <source>
        <dbReference type="ARBA" id="ARBA00022679"/>
    </source>
</evidence>
<dbReference type="Pfam" id="PF13530">
    <property type="entry name" value="SCP2_2"/>
    <property type="match status" value="1"/>
</dbReference>
<keyword evidence="2 4" id="KW-0808">Transferase</keyword>
<keyword evidence="3 4" id="KW-0012">Acyltransferase</keyword>
<evidence type="ECO:0000313" key="6">
    <source>
        <dbReference type="EMBL" id="MBB5435281.1"/>
    </source>
</evidence>
<dbReference type="CDD" id="cd04301">
    <property type="entry name" value="NAT_SF"/>
    <property type="match status" value="1"/>
</dbReference>
<feature type="active site" description="Proton donor" evidence="4">
    <location>
        <position position="123"/>
    </location>
</feature>
<dbReference type="InterPro" id="IPR022902">
    <property type="entry name" value="NAcTrfase_Eis"/>
</dbReference>
<dbReference type="SUPFAM" id="SSF55718">
    <property type="entry name" value="SCP-like"/>
    <property type="match status" value="1"/>
</dbReference>
<dbReference type="EMBL" id="JACHDB010000002">
    <property type="protein sequence ID" value="MBB5435281.1"/>
    <property type="molecule type" value="Genomic_DNA"/>
</dbReference>
<dbReference type="HAMAP" id="MF_01812">
    <property type="entry name" value="Eis"/>
    <property type="match status" value="1"/>
</dbReference>
<dbReference type="Pfam" id="PF13527">
    <property type="entry name" value="Acetyltransf_9"/>
    <property type="match status" value="1"/>
</dbReference>
<dbReference type="InterPro" id="IPR041380">
    <property type="entry name" value="Acetyltransf_17"/>
</dbReference>
<evidence type="ECO:0000256" key="4">
    <source>
        <dbReference type="HAMAP-Rule" id="MF_01812"/>
    </source>
</evidence>
<comment type="caution">
    <text evidence="6">The sequence shown here is derived from an EMBL/GenBank/DDBJ whole genome shotgun (WGS) entry which is preliminary data.</text>
</comment>
<comment type="subunit">
    <text evidence="4">Homohexamer; trimer of dimers.</text>
</comment>
<dbReference type="RefSeq" id="WP_184397981.1">
    <property type="nucleotide sequence ID" value="NZ_BAAAJD010000120.1"/>
</dbReference>
<proteinExistence type="inferred from homology"/>
<gene>
    <name evidence="6" type="ORF">HDA36_005429</name>
</gene>
<evidence type="ECO:0000313" key="7">
    <source>
        <dbReference type="Proteomes" id="UP000572635"/>
    </source>
</evidence>
<dbReference type="InterPro" id="IPR051554">
    <property type="entry name" value="Acetyltransferase_Eis"/>
</dbReference>
<dbReference type="NCBIfam" id="NF002367">
    <property type="entry name" value="PRK01346.1-4"/>
    <property type="match status" value="1"/>
</dbReference>
<dbReference type="Pfam" id="PF17668">
    <property type="entry name" value="Acetyltransf_17"/>
    <property type="match status" value="1"/>
</dbReference>
<evidence type="ECO:0000256" key="1">
    <source>
        <dbReference type="ARBA" id="ARBA00009213"/>
    </source>
</evidence>
<feature type="binding site" evidence="4">
    <location>
        <begin position="82"/>
        <end position="84"/>
    </location>
    <ligand>
        <name>acetyl-CoA</name>
        <dbReference type="ChEBI" id="CHEBI:57288"/>
    </ligand>
</feature>
<evidence type="ECO:0000259" key="5">
    <source>
        <dbReference type="PROSITE" id="PS51186"/>
    </source>
</evidence>
<sequence length="411" mass="44879">MEPAPWPIRPITENEYPAFIRVLREALLSRRDPFDGERSAVTDVKRTLAAFDGDRIVGTTLVHALDMAMPGGRRRVAGVSAVGVWPTHRRRGLLTSLMRRQLSDIREAGESTAALFASEGGIYGRFGYGPAAPLAQVRIRPREAALRPDLPHDPALEVRFGALHELREAAAAAHEAAVPHRWGGFHLTEAWWQELLKDDEASRGGASALRAAVAERAGEPRGLVVYRTTQRWRDQGTADSRLAVVALHAADPAAAALLWRHVLERDLVSEVAAEMVPVDDPVFRLFTDPYQVECTVRDGLWLRLVDLRRALAERPYAAPVDTVLEVADRDCPWNAGRWRLRGGPEGAACDPTGAEPGVRLDTAHLASAYLGGHRLSEFADAGLVEERSPGAVAALDLALTPPRAPHCPVVF</sequence>
<accession>A0A7W8VG53</accession>
<feature type="active site" description="Proton acceptor; via carboxylate" evidence="4">
    <location>
        <position position="411"/>
    </location>
</feature>
<feature type="binding site" evidence="4">
    <location>
        <begin position="90"/>
        <end position="95"/>
    </location>
    <ligand>
        <name>acetyl-CoA</name>
        <dbReference type="ChEBI" id="CHEBI:57288"/>
    </ligand>
</feature>
<organism evidence="6 7">
    <name type="scientific">Nocardiopsis composta</name>
    <dbReference type="NCBI Taxonomy" id="157465"/>
    <lineage>
        <taxon>Bacteria</taxon>
        <taxon>Bacillati</taxon>
        <taxon>Actinomycetota</taxon>
        <taxon>Actinomycetes</taxon>
        <taxon>Streptosporangiales</taxon>
        <taxon>Nocardiopsidaceae</taxon>
        <taxon>Nocardiopsis</taxon>
    </lineage>
</organism>
<feature type="binding site" evidence="4">
    <location>
        <begin position="118"/>
        <end position="119"/>
    </location>
    <ligand>
        <name>acetyl-CoA</name>
        <dbReference type="ChEBI" id="CHEBI:57288"/>
    </ligand>
</feature>
<dbReference type="AlphaFoldDB" id="A0A7W8VG53"/>
<dbReference type="InterPro" id="IPR036527">
    <property type="entry name" value="SCP2_sterol-bd_dom_sf"/>
</dbReference>
<dbReference type="InterPro" id="IPR025559">
    <property type="entry name" value="Eis_dom"/>
</dbReference>
<dbReference type="PROSITE" id="PS51186">
    <property type="entry name" value="GNAT"/>
    <property type="match status" value="1"/>
</dbReference>
<feature type="domain" description="N-acetyltransferase" evidence="5">
    <location>
        <begin position="6"/>
        <end position="153"/>
    </location>
</feature>
<dbReference type="PANTHER" id="PTHR37817">
    <property type="entry name" value="N-ACETYLTRANSFERASE EIS"/>
    <property type="match status" value="1"/>
</dbReference>
<comment type="similarity">
    <text evidence="1 4">Belongs to the acetyltransferase Eis family.</text>
</comment>
<name>A0A7W8VG53_9ACTN</name>
<evidence type="ECO:0000256" key="3">
    <source>
        <dbReference type="ARBA" id="ARBA00023315"/>
    </source>
</evidence>
<dbReference type="InterPro" id="IPR016181">
    <property type="entry name" value="Acyl_CoA_acyltransferase"/>
</dbReference>
<keyword evidence="7" id="KW-1185">Reference proteome</keyword>
<dbReference type="PANTHER" id="PTHR37817:SF1">
    <property type="entry name" value="N-ACETYLTRANSFERASE EIS"/>
    <property type="match status" value="1"/>
</dbReference>
<dbReference type="SUPFAM" id="SSF55729">
    <property type="entry name" value="Acyl-CoA N-acyltransferases (Nat)"/>
    <property type="match status" value="1"/>
</dbReference>
<dbReference type="Gene3D" id="3.40.630.30">
    <property type="match status" value="2"/>
</dbReference>
<dbReference type="Proteomes" id="UP000572635">
    <property type="component" value="Unassembled WGS sequence"/>
</dbReference>
<dbReference type="GO" id="GO:0030649">
    <property type="term" value="P:aminoglycoside antibiotic catabolic process"/>
    <property type="evidence" value="ECO:0007669"/>
    <property type="project" value="TreeGrafter"/>
</dbReference>
<dbReference type="InterPro" id="IPR000182">
    <property type="entry name" value="GNAT_dom"/>
</dbReference>
<dbReference type="GO" id="GO:0034069">
    <property type="term" value="F:aminoglycoside N-acetyltransferase activity"/>
    <property type="evidence" value="ECO:0007669"/>
    <property type="project" value="TreeGrafter"/>
</dbReference>
<protein>
    <submittedName>
        <fullName evidence="6">Putative acetyltransferase</fullName>
    </submittedName>
</protein>
<reference evidence="6 7" key="1">
    <citation type="submission" date="2020-08" db="EMBL/GenBank/DDBJ databases">
        <title>Sequencing the genomes of 1000 actinobacteria strains.</title>
        <authorList>
            <person name="Klenk H.-P."/>
        </authorList>
    </citation>
    <scope>NUCLEOTIDE SEQUENCE [LARGE SCALE GENOMIC DNA]</scope>
    <source>
        <strain evidence="6 7">DSM 44551</strain>
    </source>
</reference>
<dbReference type="Gene3D" id="3.30.1050.10">
    <property type="entry name" value="SCP2 sterol-binding domain"/>
    <property type="match status" value="1"/>
</dbReference>